<dbReference type="PANTHER" id="PTHR30572:SF4">
    <property type="entry name" value="ABC TRANSPORTER PERMEASE YTRF"/>
    <property type="match status" value="1"/>
</dbReference>
<sequence>MGMAVTMLIGLWVWDELSFNKSFKNYDGIGQLYQNRTFDGETGTYPSMAMPIGQELRTKYPEFEKVALAQTEEHNFLYQDKKLNRTIVFAEPDFLDIFSVQTTKGASQELKNINSLMLSESMAKTFFGTEDPIGKVIKLDNKVSLQVISVFQDFSKNTAFSDVSMIAPFTNYISLYNYQNEISNWGRNNEQCYVLLQKNAQLGQVQAKIKNLILNKVSESEKASKPELLLHPMAKWHLYDNFVKGVNQGGAIEMVWLFGIIGVFVMLLACINFMNLSTARSEKRAKEVGIRKAVGSLRGQLIYQFLSESLLATFIAFWVAMLIVLVMLPWFNDLANKQIELPVSNPFFIGASLTVVLLIGLLSGSYPALYLSSFNSIQTLKGTFRVGRFATIPRKVLVVVQFTVSVTIIIGTAIVYQQISHVKDRPIGFERNNLIYHLANTAELSNLKYDVLRNSLLATNVVEEVSQSDYAVTSGGSLGSDFKWDGMDQKNYVLFEVLLSTFNHAKTVGLQVVEGRDFSEKFSTDSSAILINETAANLIGRKNIIGKVIRRNGMTLHIVGVVKDALFNSPYRNAFPQIYAIDNNQRYVINIRLKSTEPTSTALAKVGEVFKKLNPSAPFDYKFVDKEFAKKFNTDERIGKLSAVFAVLAIFISCLGLFGLASFVAEQRTKEIGVRKVLGATTANLWTLLSKDFVLLVLISFFIASPIAYYLMSDWINKYTYHTEISWLTFVLAGIGALLIALLTVSYQAITAALMNPVKSLKTE</sequence>
<dbReference type="PANTHER" id="PTHR30572">
    <property type="entry name" value="MEMBRANE COMPONENT OF TRANSPORTER-RELATED"/>
    <property type="match status" value="1"/>
</dbReference>
<feature type="transmembrane region" description="Helical" evidence="7">
    <location>
        <begin position="641"/>
        <end position="665"/>
    </location>
</feature>
<feature type="domain" description="ABC3 transporter permease C-terminal" evidence="8">
    <location>
        <begin position="644"/>
        <end position="756"/>
    </location>
</feature>
<feature type="domain" description="MacB-like periplasmic core" evidence="9">
    <location>
        <begin position="2"/>
        <end position="211"/>
    </location>
</feature>
<dbReference type="GO" id="GO:0022857">
    <property type="term" value="F:transmembrane transporter activity"/>
    <property type="evidence" value="ECO:0007669"/>
    <property type="project" value="TreeGrafter"/>
</dbReference>
<dbReference type="AlphaFoldDB" id="A0A916YTX5"/>
<dbReference type="Pfam" id="PF12704">
    <property type="entry name" value="MacB_PCD"/>
    <property type="match status" value="2"/>
</dbReference>
<feature type="domain" description="MacB-like periplasmic core" evidence="9">
    <location>
        <begin position="406"/>
        <end position="606"/>
    </location>
</feature>
<evidence type="ECO:0000256" key="7">
    <source>
        <dbReference type="SAM" id="Phobius"/>
    </source>
</evidence>
<evidence type="ECO:0000256" key="1">
    <source>
        <dbReference type="ARBA" id="ARBA00004651"/>
    </source>
</evidence>
<dbReference type="Pfam" id="PF02687">
    <property type="entry name" value="FtsX"/>
    <property type="match status" value="2"/>
</dbReference>
<feature type="transmembrane region" description="Helical" evidence="7">
    <location>
        <begin position="396"/>
        <end position="416"/>
    </location>
</feature>
<dbReference type="InterPro" id="IPR050250">
    <property type="entry name" value="Macrolide_Exporter_MacB"/>
</dbReference>
<dbReference type="GO" id="GO:0005886">
    <property type="term" value="C:plasma membrane"/>
    <property type="evidence" value="ECO:0007669"/>
    <property type="project" value="UniProtKB-SubCell"/>
</dbReference>
<keyword evidence="5 7" id="KW-0472">Membrane</keyword>
<keyword evidence="3 7" id="KW-0812">Transmembrane</keyword>
<feature type="transmembrane region" description="Helical" evidence="7">
    <location>
        <begin position="310"/>
        <end position="331"/>
    </location>
</feature>
<evidence type="ECO:0000256" key="5">
    <source>
        <dbReference type="ARBA" id="ARBA00023136"/>
    </source>
</evidence>
<protein>
    <submittedName>
        <fullName evidence="10">ABC transporter permease</fullName>
    </submittedName>
</protein>
<dbReference type="EMBL" id="BMKK01000005">
    <property type="protein sequence ID" value="GGD61198.1"/>
    <property type="molecule type" value="Genomic_DNA"/>
</dbReference>
<dbReference type="Proteomes" id="UP000609064">
    <property type="component" value="Unassembled WGS sequence"/>
</dbReference>
<keyword evidence="2" id="KW-1003">Cell membrane</keyword>
<evidence type="ECO:0000259" key="9">
    <source>
        <dbReference type="Pfam" id="PF12704"/>
    </source>
</evidence>
<dbReference type="InterPro" id="IPR025857">
    <property type="entry name" value="MacB_PCD"/>
</dbReference>
<organism evidence="10 11">
    <name type="scientific">Emticicia aquatilis</name>
    <dbReference type="NCBI Taxonomy" id="1537369"/>
    <lineage>
        <taxon>Bacteria</taxon>
        <taxon>Pseudomonadati</taxon>
        <taxon>Bacteroidota</taxon>
        <taxon>Cytophagia</taxon>
        <taxon>Cytophagales</taxon>
        <taxon>Leadbetterellaceae</taxon>
        <taxon>Emticicia</taxon>
    </lineage>
</organism>
<feature type="transmembrane region" description="Helical" evidence="7">
    <location>
        <begin position="351"/>
        <end position="375"/>
    </location>
</feature>
<keyword evidence="4 7" id="KW-1133">Transmembrane helix</keyword>
<proteinExistence type="inferred from homology"/>
<name>A0A916YTX5_9BACT</name>
<feature type="domain" description="ABC3 transporter permease C-terminal" evidence="8">
    <location>
        <begin position="260"/>
        <end position="374"/>
    </location>
</feature>
<accession>A0A916YTX5</accession>
<comment type="subcellular location">
    <subcellularLocation>
        <location evidence="1">Cell membrane</location>
        <topology evidence="1">Multi-pass membrane protein</topology>
    </subcellularLocation>
</comment>
<evidence type="ECO:0000256" key="2">
    <source>
        <dbReference type="ARBA" id="ARBA00022475"/>
    </source>
</evidence>
<dbReference type="InterPro" id="IPR003838">
    <property type="entry name" value="ABC3_permease_C"/>
</dbReference>
<reference evidence="10" key="1">
    <citation type="journal article" date="2014" name="Int. J. Syst. Evol. Microbiol.">
        <title>Complete genome sequence of Corynebacterium casei LMG S-19264T (=DSM 44701T), isolated from a smear-ripened cheese.</title>
        <authorList>
            <consortium name="US DOE Joint Genome Institute (JGI-PGF)"/>
            <person name="Walter F."/>
            <person name="Albersmeier A."/>
            <person name="Kalinowski J."/>
            <person name="Ruckert C."/>
        </authorList>
    </citation>
    <scope>NUCLEOTIDE SEQUENCE</scope>
    <source>
        <strain evidence="10">CGMCC 1.15958</strain>
    </source>
</reference>
<evidence type="ECO:0000256" key="3">
    <source>
        <dbReference type="ARBA" id="ARBA00022692"/>
    </source>
</evidence>
<keyword evidence="11" id="KW-1185">Reference proteome</keyword>
<evidence type="ECO:0000256" key="6">
    <source>
        <dbReference type="ARBA" id="ARBA00038076"/>
    </source>
</evidence>
<comment type="similarity">
    <text evidence="6">Belongs to the ABC-4 integral membrane protein family.</text>
</comment>
<reference evidence="10" key="2">
    <citation type="submission" date="2020-09" db="EMBL/GenBank/DDBJ databases">
        <authorList>
            <person name="Sun Q."/>
            <person name="Zhou Y."/>
        </authorList>
    </citation>
    <scope>NUCLEOTIDE SEQUENCE</scope>
    <source>
        <strain evidence="10">CGMCC 1.15958</strain>
    </source>
</reference>
<feature type="transmembrane region" description="Helical" evidence="7">
    <location>
        <begin position="725"/>
        <end position="745"/>
    </location>
</feature>
<evidence type="ECO:0000256" key="4">
    <source>
        <dbReference type="ARBA" id="ARBA00022989"/>
    </source>
</evidence>
<feature type="transmembrane region" description="Helical" evidence="7">
    <location>
        <begin position="254"/>
        <end position="276"/>
    </location>
</feature>
<gene>
    <name evidence="10" type="ORF">GCM10011514_26500</name>
</gene>
<feature type="transmembrane region" description="Helical" evidence="7">
    <location>
        <begin position="693"/>
        <end position="713"/>
    </location>
</feature>
<evidence type="ECO:0000259" key="8">
    <source>
        <dbReference type="Pfam" id="PF02687"/>
    </source>
</evidence>
<evidence type="ECO:0000313" key="11">
    <source>
        <dbReference type="Proteomes" id="UP000609064"/>
    </source>
</evidence>
<evidence type="ECO:0000313" key="10">
    <source>
        <dbReference type="EMBL" id="GGD61198.1"/>
    </source>
</evidence>
<comment type="caution">
    <text evidence="10">The sequence shown here is derived from an EMBL/GenBank/DDBJ whole genome shotgun (WGS) entry which is preliminary data.</text>
</comment>